<dbReference type="PRINTS" id="PR00038">
    <property type="entry name" value="HTHLUXR"/>
</dbReference>
<dbReference type="PANTHER" id="PTHR44688:SF16">
    <property type="entry name" value="DNA-BINDING TRANSCRIPTIONAL ACTIVATOR DEVR_DOSR"/>
    <property type="match status" value="1"/>
</dbReference>
<evidence type="ECO:0000256" key="2">
    <source>
        <dbReference type="ARBA" id="ARBA00023125"/>
    </source>
</evidence>
<dbReference type="Proteomes" id="UP001196509">
    <property type="component" value="Unassembled WGS sequence"/>
</dbReference>
<feature type="domain" description="HTH luxR-type" evidence="4">
    <location>
        <begin position="174"/>
        <end position="239"/>
    </location>
</feature>
<dbReference type="PROSITE" id="PS50043">
    <property type="entry name" value="HTH_LUXR_2"/>
    <property type="match status" value="1"/>
</dbReference>
<dbReference type="InterPro" id="IPR000792">
    <property type="entry name" value="Tscrpt_reg_LuxR_C"/>
</dbReference>
<keyword evidence="2" id="KW-0238">DNA-binding</keyword>
<dbReference type="GO" id="GO:0003677">
    <property type="term" value="F:DNA binding"/>
    <property type="evidence" value="ECO:0007669"/>
    <property type="project" value="UniProtKB-KW"/>
</dbReference>
<dbReference type="EMBL" id="JAICBX010000003">
    <property type="protein sequence ID" value="MBW8638756.1"/>
    <property type="molecule type" value="Genomic_DNA"/>
</dbReference>
<dbReference type="InterPro" id="IPR005143">
    <property type="entry name" value="TF_LuxR_autoind-bd_dom"/>
</dbReference>
<name>A0AAE2ZM45_9HYPH</name>
<keyword evidence="3" id="KW-0804">Transcription</keyword>
<accession>A0AAE2ZM45</accession>
<dbReference type="CDD" id="cd06170">
    <property type="entry name" value="LuxR_C_like"/>
    <property type="match status" value="1"/>
</dbReference>
<keyword evidence="1" id="KW-0805">Transcription regulation</keyword>
<dbReference type="SMART" id="SM00421">
    <property type="entry name" value="HTH_LUXR"/>
    <property type="match status" value="1"/>
</dbReference>
<dbReference type="PROSITE" id="PS00622">
    <property type="entry name" value="HTH_LUXR_1"/>
    <property type="match status" value="1"/>
</dbReference>
<comment type="caution">
    <text evidence="5">The sequence shown here is derived from an EMBL/GenBank/DDBJ whole genome shotgun (WGS) entry which is preliminary data.</text>
</comment>
<gene>
    <name evidence="5" type="ORF">K1W69_16290</name>
</gene>
<evidence type="ECO:0000256" key="3">
    <source>
        <dbReference type="ARBA" id="ARBA00023163"/>
    </source>
</evidence>
<protein>
    <submittedName>
        <fullName evidence="5">LuxR C-terminal-related transcriptional regulator</fullName>
    </submittedName>
</protein>
<evidence type="ECO:0000256" key="1">
    <source>
        <dbReference type="ARBA" id="ARBA00023015"/>
    </source>
</evidence>
<evidence type="ECO:0000313" key="5">
    <source>
        <dbReference type="EMBL" id="MBW8638756.1"/>
    </source>
</evidence>
<keyword evidence="6" id="KW-1185">Reference proteome</keyword>
<dbReference type="Pfam" id="PF03472">
    <property type="entry name" value="Autoind_bind"/>
    <property type="match status" value="1"/>
</dbReference>
<proteinExistence type="predicted"/>
<evidence type="ECO:0000313" key="6">
    <source>
        <dbReference type="Proteomes" id="UP001196509"/>
    </source>
</evidence>
<dbReference type="PANTHER" id="PTHR44688">
    <property type="entry name" value="DNA-BINDING TRANSCRIPTIONAL ACTIVATOR DEVR_DOSR"/>
    <property type="match status" value="1"/>
</dbReference>
<dbReference type="SUPFAM" id="SSF46894">
    <property type="entry name" value="C-terminal effector domain of the bipartite response regulators"/>
    <property type="match status" value="1"/>
</dbReference>
<dbReference type="GO" id="GO:0006355">
    <property type="term" value="P:regulation of DNA-templated transcription"/>
    <property type="evidence" value="ECO:0007669"/>
    <property type="project" value="InterPro"/>
</dbReference>
<dbReference type="Gene3D" id="3.30.450.80">
    <property type="entry name" value="Transcription factor LuxR-like, autoinducer-binding domain"/>
    <property type="match status" value="1"/>
</dbReference>
<evidence type="ECO:0000259" key="4">
    <source>
        <dbReference type="PROSITE" id="PS50043"/>
    </source>
</evidence>
<dbReference type="InterPro" id="IPR016032">
    <property type="entry name" value="Sig_transdc_resp-reg_C-effctor"/>
</dbReference>
<dbReference type="InterPro" id="IPR036693">
    <property type="entry name" value="TF_LuxR_autoind-bd_dom_sf"/>
</dbReference>
<dbReference type="RefSeq" id="WP_220229489.1">
    <property type="nucleotide sequence ID" value="NZ_JAICBX010000003.1"/>
</dbReference>
<dbReference type="Pfam" id="PF00196">
    <property type="entry name" value="GerE"/>
    <property type="match status" value="1"/>
</dbReference>
<dbReference type="AlphaFoldDB" id="A0AAE2ZM45"/>
<dbReference type="InterPro" id="IPR036388">
    <property type="entry name" value="WH-like_DNA-bd_sf"/>
</dbReference>
<dbReference type="Gene3D" id="1.10.10.10">
    <property type="entry name" value="Winged helix-like DNA-binding domain superfamily/Winged helix DNA-binding domain"/>
    <property type="match status" value="1"/>
</dbReference>
<reference evidence="5" key="1">
    <citation type="submission" date="2021-08" db="EMBL/GenBank/DDBJ databases">
        <title>Hoeflea bacterium WL0058 sp. nov., isolated from the sediment.</title>
        <authorList>
            <person name="Wang L."/>
            <person name="Zhang D."/>
        </authorList>
    </citation>
    <scope>NUCLEOTIDE SEQUENCE</scope>
    <source>
        <strain evidence="5">WL0058</strain>
    </source>
</reference>
<organism evidence="5 6">
    <name type="scientific">Flavimaribacter sediminis</name>
    <dbReference type="NCBI Taxonomy" id="2865987"/>
    <lineage>
        <taxon>Bacteria</taxon>
        <taxon>Pseudomonadati</taxon>
        <taxon>Pseudomonadota</taxon>
        <taxon>Alphaproteobacteria</taxon>
        <taxon>Hyphomicrobiales</taxon>
        <taxon>Rhizobiaceae</taxon>
        <taxon>Flavimaribacter</taxon>
    </lineage>
</organism>
<sequence>MPATEILQNVTSKFGTLEDDVDVSRFLEGVSKYYGFEFYSVAIIPQNEPRRFPQHNLATNWPSELITQFEKKNLIDSGPLISMIRSTSVPFVYNVSNKPAGGDLLSGSESLNELLQRYSLGYSALFPVCDNLGNRACVSFSGEREDLTTAEFLELFLISTYFQDRMSSINRHLAEGKESPLSQRELECLRWSAEGKTSSEISQIMSLSEHTINYYLVSAARKLDAVNRIQAVAQSIREGWI</sequence>
<dbReference type="SUPFAM" id="SSF75516">
    <property type="entry name" value="Pheromone-binding domain of LuxR-like quorum-sensing transcription factors"/>
    <property type="match status" value="1"/>
</dbReference>